<dbReference type="Proteomes" id="UP000199426">
    <property type="component" value="Unassembled WGS sequence"/>
</dbReference>
<evidence type="ECO:0000313" key="2">
    <source>
        <dbReference type="Proteomes" id="UP000199426"/>
    </source>
</evidence>
<dbReference type="SUPFAM" id="SSF48452">
    <property type="entry name" value="TPR-like"/>
    <property type="match status" value="1"/>
</dbReference>
<reference evidence="1 2" key="1">
    <citation type="submission" date="2016-10" db="EMBL/GenBank/DDBJ databases">
        <authorList>
            <person name="Varghese N."/>
            <person name="Submissions S."/>
        </authorList>
    </citation>
    <scope>NUCLEOTIDE SEQUENCE [LARGE SCALE GENOMIC DNA]</scope>
    <source>
        <strain evidence="1 2">DSM 19299</strain>
    </source>
</reference>
<dbReference type="RefSeq" id="WP_089737909.1">
    <property type="nucleotide sequence ID" value="NZ_FNEG01000006.1"/>
</dbReference>
<proteinExistence type="predicted"/>
<comment type="caution">
    <text evidence="1">The sequence shown here is derived from an EMBL/GenBank/DDBJ whole genome shotgun (WGS) entry which is preliminary data.</text>
</comment>
<organism evidence="1 2">
    <name type="scientific">Chryseobacterium jejuense</name>
    <dbReference type="NCBI Taxonomy" id="445960"/>
    <lineage>
        <taxon>Bacteria</taxon>
        <taxon>Pseudomonadati</taxon>
        <taxon>Bacteroidota</taxon>
        <taxon>Flavobacteriia</taxon>
        <taxon>Flavobacteriales</taxon>
        <taxon>Weeksellaceae</taxon>
        <taxon>Chryseobacterium group</taxon>
        <taxon>Chryseobacterium</taxon>
    </lineage>
</organism>
<protein>
    <recommendedName>
        <fullName evidence="3">Tetratricopeptide repeat protein</fullName>
    </recommendedName>
</protein>
<gene>
    <name evidence="1" type="ORF">SAMN05421542_3595</name>
</gene>
<sequence>MTRKDFLALGSLGVFYLLFPSNLYSKVTSNSCLPDDVNALLKSASDLKKQQKFEEAKKIYQKIIVQFPNEIRAYDGMRKALLSQKNKEWEVILMFKAALLTAPDNIELQQRLNKEYVNAATGNKKIVKLIGSKGRLLTDVKKQYESPTQRGYRNVNMQEQYSKVCRLVEWDADIGSPHKNTKFKAYKKEQYQKQKHRFDHLTTDELNNELNTLLAKPFSKDRAQHIRQLYNLSFKKMRKEKNPEALNKALTYYNTVDKKDPLFLKYIRDLARFQKKHDVLIQIENQNNTLKKTFWSALSLLDAYIKKAEHQKSAVSAETIGLMKFLEENIDAPDKRFEVNTRKIKLDIMGNQLDTAKDKILLQCKNMYGAFNTHMIDRINVLIAKYYSKKGDSEGKKRILNIVVDPRQYTDHSDSLIKSIALMNQNRISKGVYNQNLQKLISQS</sequence>
<dbReference type="EMBL" id="FNEG01000006">
    <property type="protein sequence ID" value="SDJ50180.1"/>
    <property type="molecule type" value="Genomic_DNA"/>
</dbReference>
<dbReference type="InterPro" id="IPR011990">
    <property type="entry name" value="TPR-like_helical_dom_sf"/>
</dbReference>
<name>A0ABY0Q4G2_CHRJE</name>
<evidence type="ECO:0008006" key="3">
    <source>
        <dbReference type="Google" id="ProtNLM"/>
    </source>
</evidence>
<dbReference type="Gene3D" id="1.25.40.10">
    <property type="entry name" value="Tetratricopeptide repeat domain"/>
    <property type="match status" value="1"/>
</dbReference>
<evidence type="ECO:0000313" key="1">
    <source>
        <dbReference type="EMBL" id="SDJ50180.1"/>
    </source>
</evidence>
<accession>A0ABY0Q4G2</accession>
<keyword evidence="2" id="KW-1185">Reference proteome</keyword>